<gene>
    <name evidence="1" type="ORF">FBQ73_07035</name>
</gene>
<reference evidence="1 2" key="1">
    <citation type="submission" date="2019-05" db="EMBL/GenBank/DDBJ databases">
        <authorList>
            <person name="Zhou X."/>
        </authorList>
    </citation>
    <scope>NUCLEOTIDE SEQUENCE [LARGE SCALE GENOMIC DNA]</scope>
    <source>
        <strain evidence="1 2">DSM 432</strain>
    </source>
</reference>
<dbReference type="RefSeq" id="WP_138398757.1">
    <property type="nucleotide sequence ID" value="NZ_JBAFVI010000001.1"/>
</dbReference>
<evidence type="ECO:0000313" key="2">
    <source>
        <dbReference type="Proteomes" id="UP000305131"/>
    </source>
</evidence>
<dbReference type="GeneID" id="95773211"/>
<organism evidence="1 2">
    <name type="scientific">Xanthobacter autotrophicus</name>
    <dbReference type="NCBI Taxonomy" id="280"/>
    <lineage>
        <taxon>Bacteria</taxon>
        <taxon>Pseudomonadati</taxon>
        <taxon>Pseudomonadota</taxon>
        <taxon>Alphaproteobacteria</taxon>
        <taxon>Hyphomicrobiales</taxon>
        <taxon>Xanthobacteraceae</taxon>
        <taxon>Xanthobacter</taxon>
    </lineage>
</organism>
<dbReference type="EMBL" id="VAUP01000015">
    <property type="protein sequence ID" value="TLX43848.1"/>
    <property type="molecule type" value="Genomic_DNA"/>
</dbReference>
<name>A0A6C1KHT6_XANAU</name>
<accession>A0A6C1KHT6</accession>
<proteinExistence type="predicted"/>
<dbReference type="OrthoDB" id="7858450at2"/>
<dbReference type="Proteomes" id="UP000305131">
    <property type="component" value="Unassembled WGS sequence"/>
</dbReference>
<evidence type="ECO:0000313" key="1">
    <source>
        <dbReference type="EMBL" id="TLX43848.1"/>
    </source>
</evidence>
<comment type="caution">
    <text evidence="1">The sequence shown here is derived from an EMBL/GenBank/DDBJ whole genome shotgun (WGS) entry which is preliminary data.</text>
</comment>
<sequence length="142" mass="15525">MTVPFWPSDLPQRVLVDGYSEGVADGRLRQSMDAGPPKMRRRTSAATRPVRARLWLGFDQKARLNRFWAEGVAGGSLPFWFPDQTMDGLALLTADGAPLLTENGAPLVITSWWLVMFGQDGIAFDAQSGVLFGAAFSLDILP</sequence>
<protein>
    <submittedName>
        <fullName evidence="1">Uncharacterized protein</fullName>
    </submittedName>
</protein>
<dbReference type="AlphaFoldDB" id="A0A6C1KHT6"/>